<dbReference type="Proteomes" id="UP001497482">
    <property type="component" value="Chromosome 2"/>
</dbReference>
<evidence type="ECO:0000313" key="3">
    <source>
        <dbReference type="Proteomes" id="UP001497482"/>
    </source>
</evidence>
<evidence type="ECO:0000313" key="1">
    <source>
        <dbReference type="EMBL" id="CAL1593315.1"/>
    </source>
</evidence>
<keyword evidence="3" id="KW-1185">Reference proteome</keyword>
<sequence length="95" mass="9553">MGGKLWGRKGGGWYEEECKVGKGWLWGYVVVFGGDSVGVGGLVLGGGGESVGGGGGGVIWVMGVKVLGEVWGVGMWGGNGRDGGVVLLWGVGNKK</sequence>
<reference evidence="2 3" key="1">
    <citation type="submission" date="2024-04" db="EMBL/GenBank/DDBJ databases">
        <authorList>
            <person name="Waldvogel A.-M."/>
            <person name="Schoenle A."/>
        </authorList>
    </citation>
    <scope>NUCLEOTIDE SEQUENCE [LARGE SCALE GENOMIC DNA]</scope>
</reference>
<organism evidence="2 3">
    <name type="scientific">Knipowitschia caucasica</name>
    <name type="common">Caucasian dwarf goby</name>
    <name type="synonym">Pomatoschistus caucasicus</name>
    <dbReference type="NCBI Taxonomy" id="637954"/>
    <lineage>
        <taxon>Eukaryota</taxon>
        <taxon>Metazoa</taxon>
        <taxon>Chordata</taxon>
        <taxon>Craniata</taxon>
        <taxon>Vertebrata</taxon>
        <taxon>Euteleostomi</taxon>
        <taxon>Actinopterygii</taxon>
        <taxon>Neopterygii</taxon>
        <taxon>Teleostei</taxon>
        <taxon>Neoteleostei</taxon>
        <taxon>Acanthomorphata</taxon>
        <taxon>Gobiaria</taxon>
        <taxon>Gobiiformes</taxon>
        <taxon>Gobioidei</taxon>
        <taxon>Gobiidae</taxon>
        <taxon>Gobiinae</taxon>
        <taxon>Knipowitschia</taxon>
    </lineage>
</organism>
<proteinExistence type="predicted"/>
<dbReference type="EMBL" id="OZ035824">
    <property type="protein sequence ID" value="CAL1593315.1"/>
    <property type="molecule type" value="Genomic_DNA"/>
</dbReference>
<protein>
    <submittedName>
        <fullName evidence="2">Uncharacterized protein</fullName>
    </submittedName>
</protein>
<gene>
    <name evidence="1" type="ORF">KC01_LOCUS22439</name>
    <name evidence="2" type="ORF">KC01_LOCUS29987</name>
</gene>
<dbReference type="AlphaFoldDB" id="A0AAV2LPA5"/>
<evidence type="ECO:0000313" key="2">
    <source>
        <dbReference type="EMBL" id="CAL1602178.1"/>
    </source>
</evidence>
<name>A0AAV2LPA5_KNICA</name>
<dbReference type="Proteomes" id="UP001497482">
    <property type="component" value="Chromosome 3"/>
</dbReference>
<dbReference type="EMBL" id="OZ035825">
    <property type="protein sequence ID" value="CAL1602178.1"/>
    <property type="molecule type" value="Genomic_DNA"/>
</dbReference>
<accession>A0AAV2LPA5</accession>